<dbReference type="OrthoDB" id="2677857at2759"/>
<reference evidence="2" key="1">
    <citation type="journal article" date="2020" name="Nat. Commun.">
        <title>Large-scale genome sequencing of mycorrhizal fungi provides insights into the early evolution of symbiotic traits.</title>
        <authorList>
            <person name="Miyauchi S."/>
            <person name="Kiss E."/>
            <person name="Kuo A."/>
            <person name="Drula E."/>
            <person name="Kohler A."/>
            <person name="Sanchez-Garcia M."/>
            <person name="Morin E."/>
            <person name="Andreopoulos B."/>
            <person name="Barry K.W."/>
            <person name="Bonito G."/>
            <person name="Buee M."/>
            <person name="Carver A."/>
            <person name="Chen C."/>
            <person name="Cichocki N."/>
            <person name="Clum A."/>
            <person name="Culley D."/>
            <person name="Crous P.W."/>
            <person name="Fauchery L."/>
            <person name="Girlanda M."/>
            <person name="Hayes R.D."/>
            <person name="Keri Z."/>
            <person name="LaButti K."/>
            <person name="Lipzen A."/>
            <person name="Lombard V."/>
            <person name="Magnuson J."/>
            <person name="Maillard F."/>
            <person name="Murat C."/>
            <person name="Nolan M."/>
            <person name="Ohm R.A."/>
            <person name="Pangilinan J."/>
            <person name="Pereira M.F."/>
            <person name="Perotto S."/>
            <person name="Peter M."/>
            <person name="Pfister S."/>
            <person name="Riley R."/>
            <person name="Sitrit Y."/>
            <person name="Stielow J.B."/>
            <person name="Szollosi G."/>
            <person name="Zifcakova L."/>
            <person name="Stursova M."/>
            <person name="Spatafora J.W."/>
            <person name="Tedersoo L."/>
            <person name="Vaario L.M."/>
            <person name="Yamada A."/>
            <person name="Yan M."/>
            <person name="Wang P."/>
            <person name="Xu J."/>
            <person name="Bruns T."/>
            <person name="Baldrian P."/>
            <person name="Vilgalys R."/>
            <person name="Dunand C."/>
            <person name="Henrissat B."/>
            <person name="Grigoriev I.V."/>
            <person name="Hibbett D."/>
            <person name="Nagy L.G."/>
            <person name="Martin F.M."/>
        </authorList>
    </citation>
    <scope>NUCLEOTIDE SEQUENCE</scope>
    <source>
        <strain evidence="2">UP504</strain>
    </source>
</reference>
<evidence type="ECO:0000313" key="2">
    <source>
        <dbReference type="EMBL" id="KAF9514025.1"/>
    </source>
</evidence>
<feature type="region of interest" description="Disordered" evidence="1">
    <location>
        <begin position="317"/>
        <end position="338"/>
    </location>
</feature>
<dbReference type="EMBL" id="MU128965">
    <property type="protein sequence ID" value="KAF9514025.1"/>
    <property type="molecule type" value="Genomic_DNA"/>
</dbReference>
<feature type="region of interest" description="Disordered" evidence="1">
    <location>
        <begin position="270"/>
        <end position="300"/>
    </location>
</feature>
<evidence type="ECO:0000256" key="1">
    <source>
        <dbReference type="SAM" id="MobiDB-lite"/>
    </source>
</evidence>
<organism evidence="2 3">
    <name type="scientific">Hydnum rufescens UP504</name>
    <dbReference type="NCBI Taxonomy" id="1448309"/>
    <lineage>
        <taxon>Eukaryota</taxon>
        <taxon>Fungi</taxon>
        <taxon>Dikarya</taxon>
        <taxon>Basidiomycota</taxon>
        <taxon>Agaricomycotina</taxon>
        <taxon>Agaricomycetes</taxon>
        <taxon>Cantharellales</taxon>
        <taxon>Hydnaceae</taxon>
        <taxon>Hydnum</taxon>
    </lineage>
</organism>
<comment type="caution">
    <text evidence="2">The sequence shown here is derived from an EMBL/GenBank/DDBJ whole genome shotgun (WGS) entry which is preliminary data.</text>
</comment>
<proteinExistence type="predicted"/>
<sequence>MSPRGWATGMSRKSFLDKHGPEYQKAVESGSKSTFFIKLCHNYFEQYHWSLPDNVEPVEGATYEEPTTQDGIKEKGSRIKAKKEGIIWWYGLHWSATRHSGNTLVTPTLGPATIWWGGKYSKALLPKPRIKRLEQVYSSLYYETKIQPEHEEALAVWDEAQKVPETVEQLQKGINNMIPFITEFMHDLRMLTGMLCSVIVRGPSLATEGELTVTHLHEGKTIGDQPLDFGSHAHNLFLSSIIPSYVEFLKLVYPRNKELIKELGLEEPLIPSPMDKGKKKADHSHKRRAADVPEGSTCPNTRAQQIANSTAFPTIPLTPVAPVQDDTSVGPLASSAAC</sequence>
<dbReference type="Proteomes" id="UP000886523">
    <property type="component" value="Unassembled WGS sequence"/>
</dbReference>
<dbReference type="AlphaFoldDB" id="A0A9P6AY54"/>
<keyword evidence="3" id="KW-1185">Reference proteome</keyword>
<gene>
    <name evidence="2" type="ORF">BS47DRAFT_1361988</name>
</gene>
<protein>
    <submittedName>
        <fullName evidence="2">Uncharacterized protein</fullName>
    </submittedName>
</protein>
<evidence type="ECO:0000313" key="3">
    <source>
        <dbReference type="Proteomes" id="UP000886523"/>
    </source>
</evidence>
<accession>A0A9P6AY54</accession>
<feature type="compositionally biased region" description="Basic residues" evidence="1">
    <location>
        <begin position="277"/>
        <end position="288"/>
    </location>
</feature>
<name>A0A9P6AY54_9AGAM</name>